<evidence type="ECO:0000313" key="2">
    <source>
        <dbReference type="EMBL" id="GAV01050.1"/>
    </source>
</evidence>
<name>A0A1D1VHF9_RAMVA</name>
<reference evidence="2 3" key="1">
    <citation type="journal article" date="2016" name="Nat. Commun.">
        <title>Extremotolerant tardigrade genome and improved radiotolerance of human cultured cells by tardigrade-unique protein.</title>
        <authorList>
            <person name="Hashimoto T."/>
            <person name="Horikawa D.D."/>
            <person name="Saito Y."/>
            <person name="Kuwahara H."/>
            <person name="Kozuka-Hata H."/>
            <person name="Shin-I T."/>
            <person name="Minakuchi Y."/>
            <person name="Ohishi K."/>
            <person name="Motoyama A."/>
            <person name="Aizu T."/>
            <person name="Enomoto A."/>
            <person name="Kondo K."/>
            <person name="Tanaka S."/>
            <person name="Hara Y."/>
            <person name="Koshikawa S."/>
            <person name="Sagara H."/>
            <person name="Miura T."/>
            <person name="Yokobori S."/>
            <person name="Miyagawa K."/>
            <person name="Suzuki Y."/>
            <person name="Kubo T."/>
            <person name="Oyama M."/>
            <person name="Kohara Y."/>
            <person name="Fujiyama A."/>
            <person name="Arakawa K."/>
            <person name="Katayama T."/>
            <person name="Toyoda A."/>
            <person name="Kunieda T."/>
        </authorList>
    </citation>
    <scope>NUCLEOTIDE SEQUENCE [LARGE SCALE GENOMIC DNA]</scope>
    <source>
        <strain evidence="2 3">YOKOZUNA-1</strain>
    </source>
</reference>
<accession>A0A1D1VHF9</accession>
<evidence type="ECO:0000313" key="3">
    <source>
        <dbReference type="Proteomes" id="UP000186922"/>
    </source>
</evidence>
<keyword evidence="1" id="KW-0732">Signal</keyword>
<keyword evidence="3" id="KW-1185">Reference proteome</keyword>
<evidence type="ECO:0000256" key="1">
    <source>
        <dbReference type="SAM" id="SignalP"/>
    </source>
</evidence>
<gene>
    <name evidence="2" type="primary">RvY_11821-1</name>
    <name evidence="2" type="synonym">RvY_11821.1</name>
    <name evidence="2" type="ORF">RvY_11821</name>
</gene>
<dbReference type="AlphaFoldDB" id="A0A1D1VHF9"/>
<dbReference type="EMBL" id="BDGG01000006">
    <property type="protein sequence ID" value="GAV01050.1"/>
    <property type="molecule type" value="Genomic_DNA"/>
</dbReference>
<sequence length="79" mass="8189">MAQNSFVVLLAIAVVLVLGISMANGAPAEQEAMAAVFRAKREYGGFSHGYGYGYGGGIPVYGGFPGYGVPYAGGYRYGK</sequence>
<proteinExistence type="predicted"/>
<dbReference type="Proteomes" id="UP000186922">
    <property type="component" value="Unassembled WGS sequence"/>
</dbReference>
<feature type="signal peptide" evidence="1">
    <location>
        <begin position="1"/>
        <end position="25"/>
    </location>
</feature>
<feature type="chain" id="PRO_5008898422" evidence="1">
    <location>
        <begin position="26"/>
        <end position="79"/>
    </location>
</feature>
<protein>
    <submittedName>
        <fullName evidence="2">Uncharacterized protein</fullName>
    </submittedName>
</protein>
<comment type="caution">
    <text evidence="2">The sequence shown here is derived from an EMBL/GenBank/DDBJ whole genome shotgun (WGS) entry which is preliminary data.</text>
</comment>
<organism evidence="2 3">
    <name type="scientific">Ramazzottius varieornatus</name>
    <name type="common">Water bear</name>
    <name type="synonym">Tardigrade</name>
    <dbReference type="NCBI Taxonomy" id="947166"/>
    <lineage>
        <taxon>Eukaryota</taxon>
        <taxon>Metazoa</taxon>
        <taxon>Ecdysozoa</taxon>
        <taxon>Tardigrada</taxon>
        <taxon>Eutardigrada</taxon>
        <taxon>Parachela</taxon>
        <taxon>Hypsibioidea</taxon>
        <taxon>Ramazzottiidae</taxon>
        <taxon>Ramazzottius</taxon>
    </lineage>
</organism>